<evidence type="ECO:0000313" key="2">
    <source>
        <dbReference type="EMBL" id="QBY46116.1"/>
    </source>
</evidence>
<gene>
    <name evidence="2" type="ORF">ArsFIN_47270</name>
    <name evidence="3" type="ORF">ArsFIN_54770</name>
</gene>
<feature type="chain" id="PRO_5042718224" evidence="1">
    <location>
        <begin position="21"/>
        <end position="61"/>
    </location>
</feature>
<feature type="signal peptide" evidence="1">
    <location>
        <begin position="1"/>
        <end position="20"/>
    </location>
</feature>
<evidence type="ECO:0000313" key="3">
    <source>
        <dbReference type="EMBL" id="QBY46866.1"/>
    </source>
</evidence>
<keyword evidence="1" id="KW-0732">Signal</keyword>
<evidence type="ECO:0000313" key="4">
    <source>
        <dbReference type="Proteomes" id="UP000295134"/>
    </source>
</evidence>
<proteinExistence type="predicted"/>
<evidence type="ECO:0000256" key="1">
    <source>
        <dbReference type="SAM" id="SignalP"/>
    </source>
</evidence>
<dbReference type="KEGG" id="ans:ArsFIN_54770"/>
<sequence length="61" mass="6812">MVTKLTIGAICLCLTYSVSAQKTHQIPGNLDACWTVDGDRCCKRPWGEIECYHGQDRQSPL</sequence>
<dbReference type="EMBL" id="CP038616">
    <property type="protein sequence ID" value="QBY46116.1"/>
    <property type="molecule type" value="Genomic_DNA"/>
</dbReference>
<dbReference type="Proteomes" id="UP000295134">
    <property type="component" value="Plasmid pArsFIN11"/>
</dbReference>
<reference evidence="3 4" key="1">
    <citation type="submission" date="2019-03" db="EMBL/GenBank/DDBJ databases">
        <title>Long-read sequencing reveals hyperdense prophage content in a complex bacterial symbiont genome.</title>
        <authorList>
            <person name="Frost C.L."/>
            <person name="Siozios S."/>
            <person name="Nadal-Jimenez P."/>
            <person name="Brockhurst M.A."/>
            <person name="King K.C."/>
            <person name="Darby A.C."/>
            <person name="Hurst G.D.D."/>
        </authorList>
    </citation>
    <scope>NUCLEOTIDE SEQUENCE [LARGE SCALE GENOMIC DNA]</scope>
    <source>
        <strain evidence="3 4">FIN</strain>
        <plasmid evidence="3">pArsFIN11</plasmid>
        <plasmid evidence="4">parsfin11</plasmid>
        <plasmid evidence="4">parsfin4</plasmid>
        <plasmid evidence="2">pArsFIN4</plasmid>
    </source>
</reference>
<name>A0A4P7L372_9GAMM</name>
<accession>A0A4P7L372</accession>
<dbReference type="EMBL" id="CP038623">
    <property type="protein sequence ID" value="QBY46866.1"/>
    <property type="molecule type" value="Genomic_DNA"/>
</dbReference>
<organism evidence="3 4">
    <name type="scientific">Arsenophonus nasoniae</name>
    <name type="common">son-killer infecting Nasonia vitripennis</name>
    <dbReference type="NCBI Taxonomy" id="638"/>
    <lineage>
        <taxon>Bacteria</taxon>
        <taxon>Pseudomonadati</taxon>
        <taxon>Pseudomonadota</taxon>
        <taxon>Gammaproteobacteria</taxon>
        <taxon>Enterobacterales</taxon>
        <taxon>Morganellaceae</taxon>
        <taxon>Arsenophonus</taxon>
    </lineage>
</organism>
<keyword evidence="3" id="KW-0614">Plasmid</keyword>
<geneLocation type="plasmid" evidence="2">
    <name>pArsFIN4</name>
</geneLocation>
<protein>
    <submittedName>
        <fullName evidence="3">Uncharacterized protein</fullName>
    </submittedName>
</protein>
<dbReference type="KEGG" id="ans:ArsFIN_47270"/>
<dbReference type="AlphaFoldDB" id="A0A4P7L372"/>
<geneLocation type="plasmid" evidence="4">
    <name>parsfin11</name>
</geneLocation>
<dbReference type="Proteomes" id="UP000295134">
    <property type="component" value="Plasmid pArsFIN4"/>
</dbReference>
<geneLocation type="plasmid" evidence="4">
    <name>parsfin4</name>
</geneLocation>
<geneLocation type="plasmid" evidence="3">
    <name>pArsFIN11</name>
</geneLocation>